<name>A0A1G6SGH3_9ACTN</name>
<keyword evidence="2" id="KW-1185">Reference proteome</keyword>
<dbReference type="AlphaFoldDB" id="A0A1G6SGH3"/>
<accession>A0A1G6SGH3</accession>
<gene>
    <name evidence="1" type="ORF">SAMN05216270_10287</name>
</gene>
<evidence type="ECO:0000313" key="2">
    <source>
        <dbReference type="Proteomes" id="UP000198949"/>
    </source>
</evidence>
<organism evidence="1 2">
    <name type="scientific">Glycomyces harbinensis</name>
    <dbReference type="NCBI Taxonomy" id="58114"/>
    <lineage>
        <taxon>Bacteria</taxon>
        <taxon>Bacillati</taxon>
        <taxon>Actinomycetota</taxon>
        <taxon>Actinomycetes</taxon>
        <taxon>Glycomycetales</taxon>
        <taxon>Glycomycetaceae</taxon>
        <taxon>Glycomyces</taxon>
    </lineage>
</organism>
<sequence length="55" mass="6124">MRGERRETIDAHRIAGVLTRIAKTERLRAQNLAPDPEAIDPAVGSVKTVSNRAEW</sequence>
<reference evidence="2" key="1">
    <citation type="submission" date="2016-10" db="EMBL/GenBank/DDBJ databases">
        <authorList>
            <person name="Varghese N."/>
            <person name="Submissions S."/>
        </authorList>
    </citation>
    <scope>NUCLEOTIDE SEQUENCE [LARGE SCALE GENOMIC DNA]</scope>
    <source>
        <strain evidence="2">CGMCC 4.3516</strain>
    </source>
</reference>
<dbReference type="STRING" id="58114.SAMN05216270_10287"/>
<proteinExistence type="predicted"/>
<evidence type="ECO:0000313" key="1">
    <source>
        <dbReference type="EMBL" id="SDD15958.1"/>
    </source>
</evidence>
<dbReference type="Proteomes" id="UP000198949">
    <property type="component" value="Unassembled WGS sequence"/>
</dbReference>
<protein>
    <submittedName>
        <fullName evidence="1">Uncharacterized protein</fullName>
    </submittedName>
</protein>
<dbReference type="RefSeq" id="WP_177154785.1">
    <property type="nucleotide sequence ID" value="NZ_FNAD01000002.1"/>
</dbReference>
<dbReference type="EMBL" id="FNAD01000002">
    <property type="protein sequence ID" value="SDD15958.1"/>
    <property type="molecule type" value="Genomic_DNA"/>
</dbReference>